<dbReference type="Proteomes" id="UP000275267">
    <property type="component" value="Unassembled WGS sequence"/>
</dbReference>
<sequence>MSSAAPTPSANNNSHALKRNSGDIGWDYGVLVDPNNLNVIKCIFCPMIMKARIYRLKCYIAGIRGDVKPYPSAPDEDRAKCKKAIDDSKKAKRARIQEKEEVRDAVDIEGAPDNEDTTIVVPDDNGLDDVGESSTRKVGPMDKYTLPMDPSSLANTKVVRQQKVTEAIMKDRMQKFKRYIAKWVYVHGNELVPCIHA</sequence>
<dbReference type="PANTHER" id="PTHR46951">
    <property type="entry name" value="BED-TYPE DOMAIN-CONTAINING PROTEIN"/>
    <property type="match status" value="1"/>
</dbReference>
<dbReference type="STRING" id="4540.A0A3L6PIN3"/>
<dbReference type="PANTHER" id="PTHR46951:SF2">
    <property type="entry name" value="BED-TYPE DOMAIN-CONTAINING PROTEIN"/>
    <property type="match status" value="1"/>
</dbReference>
<dbReference type="OrthoDB" id="690256at2759"/>
<reference evidence="3" key="1">
    <citation type="journal article" date="2019" name="Nat. Commun.">
        <title>The genome of broomcorn millet.</title>
        <authorList>
            <person name="Zou C."/>
            <person name="Miki D."/>
            <person name="Li D."/>
            <person name="Tang Q."/>
            <person name="Xiao L."/>
            <person name="Rajput S."/>
            <person name="Deng P."/>
            <person name="Jia W."/>
            <person name="Huang R."/>
            <person name="Zhang M."/>
            <person name="Sun Y."/>
            <person name="Hu J."/>
            <person name="Fu X."/>
            <person name="Schnable P.S."/>
            <person name="Li F."/>
            <person name="Zhang H."/>
            <person name="Feng B."/>
            <person name="Zhu X."/>
            <person name="Liu R."/>
            <person name="Schnable J.C."/>
            <person name="Zhu J.-K."/>
            <person name="Zhang H."/>
        </authorList>
    </citation>
    <scope>NUCLEOTIDE SEQUENCE [LARGE SCALE GENOMIC DNA]</scope>
</reference>
<name>A0A3L6PIN3_PANMI</name>
<protein>
    <submittedName>
        <fullName evidence="2">Uncharacterized protein</fullName>
    </submittedName>
</protein>
<dbReference type="AlphaFoldDB" id="A0A3L6PIN3"/>
<comment type="caution">
    <text evidence="2">The sequence shown here is derived from an EMBL/GenBank/DDBJ whole genome shotgun (WGS) entry which is preliminary data.</text>
</comment>
<feature type="region of interest" description="Disordered" evidence="1">
    <location>
        <begin position="113"/>
        <end position="141"/>
    </location>
</feature>
<evidence type="ECO:0000313" key="2">
    <source>
        <dbReference type="EMBL" id="RLM58746.1"/>
    </source>
</evidence>
<keyword evidence="3" id="KW-1185">Reference proteome</keyword>
<proteinExistence type="predicted"/>
<gene>
    <name evidence="2" type="ORF">C2845_PM18G04160</name>
</gene>
<evidence type="ECO:0000256" key="1">
    <source>
        <dbReference type="SAM" id="MobiDB-lite"/>
    </source>
</evidence>
<organism evidence="2 3">
    <name type="scientific">Panicum miliaceum</name>
    <name type="common">Proso millet</name>
    <name type="synonym">Broomcorn millet</name>
    <dbReference type="NCBI Taxonomy" id="4540"/>
    <lineage>
        <taxon>Eukaryota</taxon>
        <taxon>Viridiplantae</taxon>
        <taxon>Streptophyta</taxon>
        <taxon>Embryophyta</taxon>
        <taxon>Tracheophyta</taxon>
        <taxon>Spermatophyta</taxon>
        <taxon>Magnoliopsida</taxon>
        <taxon>Liliopsida</taxon>
        <taxon>Poales</taxon>
        <taxon>Poaceae</taxon>
        <taxon>PACMAD clade</taxon>
        <taxon>Panicoideae</taxon>
        <taxon>Panicodae</taxon>
        <taxon>Paniceae</taxon>
        <taxon>Panicinae</taxon>
        <taxon>Panicum</taxon>
        <taxon>Panicum sect. Panicum</taxon>
    </lineage>
</organism>
<accession>A0A3L6PIN3</accession>
<dbReference type="EMBL" id="PQIB02000017">
    <property type="protein sequence ID" value="RLM58746.1"/>
    <property type="molecule type" value="Genomic_DNA"/>
</dbReference>
<evidence type="ECO:0000313" key="3">
    <source>
        <dbReference type="Proteomes" id="UP000275267"/>
    </source>
</evidence>